<protein>
    <submittedName>
        <fullName evidence="3">Carbamoyl-phosphate synthetase large chain, oligomerization domain protein</fullName>
    </submittedName>
</protein>
<dbReference type="InterPro" id="IPR036897">
    <property type="entry name" value="CarbamoylP_synth_lsu_oligo_sf"/>
</dbReference>
<accession>A0A1V3WDX8</accession>
<feature type="compositionally biased region" description="Low complexity" evidence="1">
    <location>
        <begin position="106"/>
        <end position="129"/>
    </location>
</feature>
<dbReference type="Proteomes" id="UP000189229">
    <property type="component" value="Unassembled WGS sequence"/>
</dbReference>
<gene>
    <name evidence="3" type="ORF">BZL30_8908</name>
</gene>
<feature type="region of interest" description="Disordered" evidence="1">
    <location>
        <begin position="82"/>
        <end position="143"/>
    </location>
</feature>
<dbReference type="SMART" id="SM01096">
    <property type="entry name" value="CPSase_L_D3"/>
    <property type="match status" value="1"/>
</dbReference>
<organism evidence="3 4">
    <name type="scientific">Mycobacterium kansasii</name>
    <dbReference type="NCBI Taxonomy" id="1768"/>
    <lineage>
        <taxon>Bacteria</taxon>
        <taxon>Bacillati</taxon>
        <taxon>Actinomycetota</taxon>
        <taxon>Actinomycetes</taxon>
        <taxon>Mycobacteriales</taxon>
        <taxon>Mycobacteriaceae</taxon>
        <taxon>Mycobacterium</taxon>
    </lineage>
</organism>
<feature type="domain" description="Carbamoyl-phosphate synthetase large subunit oligomerisation" evidence="2">
    <location>
        <begin position="1"/>
        <end position="101"/>
    </location>
</feature>
<dbReference type="InterPro" id="IPR005480">
    <property type="entry name" value="CPSase_lsu_oligo"/>
</dbReference>
<evidence type="ECO:0000313" key="3">
    <source>
        <dbReference type="EMBL" id="OOK64978.1"/>
    </source>
</evidence>
<sequence>MLTRLQTPTEGRLYDLELALRLGASVEQAAEASGVDPWFVAQIGELVKLRAELVDAPVLDAELLRHAKHSGLSDRQIASLRPELAGRPGSDHCASDWASTRCTRQWTPARPSSRPRRPTTTAATSWTRAPRARWRRRPKDPKY</sequence>
<evidence type="ECO:0000256" key="1">
    <source>
        <dbReference type="SAM" id="MobiDB-lite"/>
    </source>
</evidence>
<comment type="caution">
    <text evidence="3">The sequence shown here is derived from an EMBL/GenBank/DDBJ whole genome shotgun (WGS) entry which is preliminary data.</text>
</comment>
<dbReference type="SUPFAM" id="SSF48108">
    <property type="entry name" value="Carbamoyl phosphate synthetase, large subunit connection domain"/>
    <property type="match status" value="1"/>
</dbReference>
<dbReference type="Gene3D" id="1.10.1030.10">
    <property type="entry name" value="Carbamoyl-phosphate synthetase, large subunit oligomerisation domain"/>
    <property type="match status" value="1"/>
</dbReference>
<proteinExistence type="predicted"/>
<dbReference type="EMBL" id="MVBM01000011">
    <property type="protein sequence ID" value="OOK64978.1"/>
    <property type="molecule type" value="Genomic_DNA"/>
</dbReference>
<reference evidence="3 4" key="1">
    <citation type="submission" date="2017-02" db="EMBL/GenBank/DDBJ databases">
        <title>Complete genome sequences of Mycobacterium kansasii strains isolated from rhesus macaques.</title>
        <authorList>
            <person name="Panda A."/>
            <person name="Nagaraj S."/>
            <person name="Zhao X."/>
            <person name="Tettelin H."/>
            <person name="Detolla L.J."/>
        </authorList>
    </citation>
    <scope>NUCLEOTIDE SEQUENCE [LARGE SCALE GENOMIC DNA]</scope>
    <source>
        <strain evidence="3 4">11-3813</strain>
    </source>
</reference>
<evidence type="ECO:0000259" key="2">
    <source>
        <dbReference type="SMART" id="SM01096"/>
    </source>
</evidence>
<evidence type="ECO:0000313" key="4">
    <source>
        <dbReference type="Proteomes" id="UP000189229"/>
    </source>
</evidence>
<feature type="compositionally biased region" description="Basic residues" evidence="1">
    <location>
        <begin position="130"/>
        <end position="143"/>
    </location>
</feature>
<dbReference type="Pfam" id="PF02787">
    <property type="entry name" value="CPSase_L_D3"/>
    <property type="match status" value="1"/>
</dbReference>
<name>A0A1V3WDX8_MYCKA</name>
<dbReference type="AlphaFoldDB" id="A0A1V3WDX8"/>